<organism evidence="2 3">
    <name type="scientific">Pleurodeles waltl</name>
    <name type="common">Iberian ribbed newt</name>
    <dbReference type="NCBI Taxonomy" id="8319"/>
    <lineage>
        <taxon>Eukaryota</taxon>
        <taxon>Metazoa</taxon>
        <taxon>Chordata</taxon>
        <taxon>Craniata</taxon>
        <taxon>Vertebrata</taxon>
        <taxon>Euteleostomi</taxon>
        <taxon>Amphibia</taxon>
        <taxon>Batrachia</taxon>
        <taxon>Caudata</taxon>
        <taxon>Salamandroidea</taxon>
        <taxon>Salamandridae</taxon>
        <taxon>Pleurodelinae</taxon>
        <taxon>Pleurodeles</taxon>
    </lineage>
</organism>
<reference evidence="2" key="1">
    <citation type="journal article" date="2022" name="bioRxiv">
        <title>Sequencing and chromosome-scale assembly of the giantPleurodeles waltlgenome.</title>
        <authorList>
            <person name="Brown T."/>
            <person name="Elewa A."/>
            <person name="Iarovenko S."/>
            <person name="Subramanian E."/>
            <person name="Araus A.J."/>
            <person name="Petzold A."/>
            <person name="Susuki M."/>
            <person name="Suzuki K.-i.T."/>
            <person name="Hayashi T."/>
            <person name="Toyoda A."/>
            <person name="Oliveira C."/>
            <person name="Osipova E."/>
            <person name="Leigh N.D."/>
            <person name="Simon A."/>
            <person name="Yun M.H."/>
        </authorList>
    </citation>
    <scope>NUCLEOTIDE SEQUENCE</scope>
    <source>
        <strain evidence="2">20211129_DDA</strain>
        <tissue evidence="2">Liver</tissue>
    </source>
</reference>
<evidence type="ECO:0000256" key="1">
    <source>
        <dbReference type="SAM" id="MobiDB-lite"/>
    </source>
</evidence>
<dbReference type="Proteomes" id="UP001066276">
    <property type="component" value="Chromosome 4_2"/>
</dbReference>
<name>A0AAV7SD42_PLEWA</name>
<dbReference type="AlphaFoldDB" id="A0AAV7SD42"/>
<gene>
    <name evidence="2" type="ORF">NDU88_002568</name>
</gene>
<protein>
    <submittedName>
        <fullName evidence="2">Uncharacterized protein</fullName>
    </submittedName>
</protein>
<feature type="region of interest" description="Disordered" evidence="1">
    <location>
        <begin position="1"/>
        <end position="23"/>
    </location>
</feature>
<proteinExistence type="predicted"/>
<evidence type="ECO:0000313" key="3">
    <source>
        <dbReference type="Proteomes" id="UP001066276"/>
    </source>
</evidence>
<dbReference type="EMBL" id="JANPWB010000008">
    <property type="protein sequence ID" value="KAJ1162090.1"/>
    <property type="molecule type" value="Genomic_DNA"/>
</dbReference>
<evidence type="ECO:0000313" key="2">
    <source>
        <dbReference type="EMBL" id="KAJ1162090.1"/>
    </source>
</evidence>
<accession>A0AAV7SD42</accession>
<sequence>MNHKGSGNYGIAPPVELRDTTIPSPRGRSGVFDRKRLPLLFFVLVQLTDGQFQRVSRQDNEGNSSTDRKCVGVARLVVGVCAYIALNTRYKFKLSSVYEILMKAYQSAYLSRSTFDSTRGYVDLRRIEQRISDVEDTTNYMSIKMADVMKDVDTAIGRAEDLEASFCHNNIYVMDVAEPMNTGYMTRYMENLLMAVFNKSFTVIIIGQARRSLATRRGPRAKQCLIIEHIMSYRD</sequence>
<comment type="caution">
    <text evidence="2">The sequence shown here is derived from an EMBL/GenBank/DDBJ whole genome shotgun (WGS) entry which is preliminary data.</text>
</comment>
<keyword evidence="3" id="KW-1185">Reference proteome</keyword>